<evidence type="ECO:0000313" key="1">
    <source>
        <dbReference type="EMBL" id="KAI4302624.1"/>
    </source>
</evidence>
<reference evidence="2" key="1">
    <citation type="journal article" date="2023" name="Front. Plant Sci.">
        <title>Chromosomal-level genome assembly of Melastoma candidum provides insights into trichome evolution.</title>
        <authorList>
            <person name="Zhong Y."/>
            <person name="Wu W."/>
            <person name="Sun C."/>
            <person name="Zou P."/>
            <person name="Liu Y."/>
            <person name="Dai S."/>
            <person name="Zhou R."/>
        </authorList>
    </citation>
    <scope>NUCLEOTIDE SEQUENCE [LARGE SCALE GENOMIC DNA]</scope>
</reference>
<accession>A0ACB9KZV0</accession>
<protein>
    <submittedName>
        <fullName evidence="1">Uncharacterized protein</fullName>
    </submittedName>
</protein>
<name>A0ACB9KZV0_9MYRT</name>
<organism evidence="1 2">
    <name type="scientific">Melastoma candidum</name>
    <dbReference type="NCBI Taxonomy" id="119954"/>
    <lineage>
        <taxon>Eukaryota</taxon>
        <taxon>Viridiplantae</taxon>
        <taxon>Streptophyta</taxon>
        <taxon>Embryophyta</taxon>
        <taxon>Tracheophyta</taxon>
        <taxon>Spermatophyta</taxon>
        <taxon>Magnoliopsida</taxon>
        <taxon>eudicotyledons</taxon>
        <taxon>Gunneridae</taxon>
        <taxon>Pentapetalae</taxon>
        <taxon>rosids</taxon>
        <taxon>malvids</taxon>
        <taxon>Myrtales</taxon>
        <taxon>Melastomataceae</taxon>
        <taxon>Melastomatoideae</taxon>
        <taxon>Melastomateae</taxon>
        <taxon>Melastoma</taxon>
    </lineage>
</organism>
<comment type="caution">
    <text evidence="1">The sequence shown here is derived from an EMBL/GenBank/DDBJ whole genome shotgun (WGS) entry which is preliminary data.</text>
</comment>
<keyword evidence="2" id="KW-1185">Reference proteome</keyword>
<sequence>MLSGAAAMRLLRRSLVVLVAIVLGFRPGSVAAVQNVVSDVESGRALDVLLQDYAYRAFIHPKTGVPYDGAVPGNLTGVEISVLRLRSGSLRTWGVAMYKEFEIPTGIIVRPYVVRLGLVYQNLGNWSSVYYPLPGYRYLAPILGLLAYNASNLSATNSPELDITASGSPIIINFTRFIPVLPSGTSPKCVRIDLNGSVDLSSTVSNNMCSTTRQGHFSVAIESPSPSPGMAVLPPPPPAGGSKRSSQRAARIAGSVLGSSAVLAILALSVSWARKHGQGKDIRRMERAAEAGEALRVAPVGETRAPSATATRTQPLLEHEYVT</sequence>
<dbReference type="Proteomes" id="UP001057402">
    <property type="component" value="Chromosome 12"/>
</dbReference>
<proteinExistence type="predicted"/>
<gene>
    <name evidence="1" type="ORF">MLD38_038347</name>
</gene>
<evidence type="ECO:0000313" key="2">
    <source>
        <dbReference type="Proteomes" id="UP001057402"/>
    </source>
</evidence>
<dbReference type="EMBL" id="CM042891">
    <property type="protein sequence ID" value="KAI4302624.1"/>
    <property type="molecule type" value="Genomic_DNA"/>
</dbReference>